<evidence type="ECO:0000256" key="2">
    <source>
        <dbReference type="SAM" id="SignalP"/>
    </source>
</evidence>
<keyword evidence="2" id="KW-0732">Signal</keyword>
<organism evidence="3 4">
    <name type="scientific">Pelagomonas calceolata</name>
    <dbReference type="NCBI Taxonomy" id="35677"/>
    <lineage>
        <taxon>Eukaryota</taxon>
        <taxon>Sar</taxon>
        <taxon>Stramenopiles</taxon>
        <taxon>Ochrophyta</taxon>
        <taxon>Pelagophyceae</taxon>
        <taxon>Pelagomonadales</taxon>
        <taxon>Pelagomonadaceae</taxon>
        <taxon>Pelagomonas</taxon>
    </lineage>
</organism>
<feature type="signal peptide" evidence="2">
    <location>
        <begin position="1"/>
        <end position="16"/>
    </location>
</feature>
<sequence>MLTQALLIALAASVDAAYLRASESRRLAGHGGDHDDNGSLGGCTNDPDWHHKNRGPEYDCAWVAGAARPLAARARPRGSSASGSD</sequence>
<protein>
    <submittedName>
        <fullName evidence="3">Uncharacterized protein</fullName>
    </submittedName>
</protein>
<dbReference type="Proteomes" id="UP000789595">
    <property type="component" value="Unassembled WGS sequence"/>
</dbReference>
<proteinExistence type="predicted"/>
<dbReference type="AlphaFoldDB" id="A0A8J2SXP8"/>
<gene>
    <name evidence="3" type="ORF">PECAL_6P10620</name>
</gene>
<comment type="caution">
    <text evidence="3">The sequence shown here is derived from an EMBL/GenBank/DDBJ whole genome shotgun (WGS) entry which is preliminary data.</text>
</comment>
<feature type="region of interest" description="Disordered" evidence="1">
    <location>
        <begin position="26"/>
        <end position="51"/>
    </location>
</feature>
<evidence type="ECO:0000313" key="4">
    <source>
        <dbReference type="Proteomes" id="UP000789595"/>
    </source>
</evidence>
<evidence type="ECO:0000313" key="3">
    <source>
        <dbReference type="EMBL" id="CAH0379438.1"/>
    </source>
</evidence>
<reference evidence="3" key="1">
    <citation type="submission" date="2021-11" db="EMBL/GenBank/DDBJ databases">
        <authorList>
            <consortium name="Genoscope - CEA"/>
            <person name="William W."/>
        </authorList>
    </citation>
    <scope>NUCLEOTIDE SEQUENCE</scope>
</reference>
<dbReference type="EMBL" id="CAKKNE010000006">
    <property type="protein sequence ID" value="CAH0379438.1"/>
    <property type="molecule type" value="Genomic_DNA"/>
</dbReference>
<feature type="chain" id="PRO_5035243280" evidence="2">
    <location>
        <begin position="17"/>
        <end position="85"/>
    </location>
</feature>
<name>A0A8J2SXP8_9STRA</name>
<evidence type="ECO:0000256" key="1">
    <source>
        <dbReference type="SAM" id="MobiDB-lite"/>
    </source>
</evidence>
<accession>A0A8J2SXP8</accession>
<keyword evidence="4" id="KW-1185">Reference proteome</keyword>
<feature type="compositionally biased region" description="Basic and acidic residues" evidence="1">
    <location>
        <begin position="26"/>
        <end position="37"/>
    </location>
</feature>